<evidence type="ECO:0000259" key="3">
    <source>
        <dbReference type="PROSITE" id="PS51459"/>
    </source>
</evidence>
<evidence type="ECO:0000256" key="2">
    <source>
        <dbReference type="PIRSR" id="PIRSR640198-2"/>
    </source>
</evidence>
<dbReference type="PROSITE" id="PS51459">
    <property type="entry name" value="FIDO"/>
    <property type="match status" value="1"/>
</dbReference>
<sequence>MREFNYNVIPNELFCSDIMNLVSAIHEYKGKQELFIEAKPDILNAMLEIAKIQSIGASNRIEGIYTSDERLDAIVKEKAEPRNRSESEIAGYREVLQLIHENYDYMPPRVNVILQLHRDLYQFSPSSSGGNFKKSDNIIAETDPEGNNRIRFQPLSAFETPDAMERLTNTFVEAINAEKHDPLLLIPMFVLDFLCIHPFNDGNGRMSRLLTLLLLYRSGYIVGKYISLEMIIEKTKETYYETLQNSSQLWHENKNDNLPFVKYCLGIILNAYKEFSSRVEHLQNRSLSKPERIRLLFDNTLKRLSKRDILEKCPDISTSTIEVALAGLLKEGYIIKTGAGKKTAYIRNTEQAQS</sequence>
<dbReference type="SUPFAM" id="SSF140931">
    <property type="entry name" value="Fic-like"/>
    <property type="match status" value="1"/>
</dbReference>
<dbReference type="RefSeq" id="WP_114298389.1">
    <property type="nucleotide sequence ID" value="NZ_QPJT01000015.1"/>
</dbReference>
<feature type="binding site" evidence="2">
    <location>
        <begin position="239"/>
        <end position="240"/>
    </location>
    <ligand>
        <name>ATP</name>
        <dbReference type="ChEBI" id="CHEBI:30616"/>
    </ligand>
</feature>
<dbReference type="InterPro" id="IPR040198">
    <property type="entry name" value="Fido_containing"/>
</dbReference>
<feature type="active site" evidence="1">
    <location>
        <position position="197"/>
    </location>
</feature>
<gene>
    <name evidence="4" type="ORF">DFR58_11596</name>
</gene>
<name>A0A369AY68_9FIRM</name>
<keyword evidence="2" id="KW-0547">Nucleotide-binding</keyword>
<keyword evidence="5" id="KW-1185">Reference proteome</keyword>
<dbReference type="Gene3D" id="1.10.3290.10">
    <property type="entry name" value="Fido-like domain"/>
    <property type="match status" value="1"/>
</dbReference>
<dbReference type="AlphaFoldDB" id="A0A369AY68"/>
<accession>A0A369AY68</accession>
<dbReference type="InterPro" id="IPR003812">
    <property type="entry name" value="Fido"/>
</dbReference>
<dbReference type="PANTHER" id="PTHR13504">
    <property type="entry name" value="FIDO DOMAIN-CONTAINING PROTEIN DDB_G0283145"/>
    <property type="match status" value="1"/>
</dbReference>
<evidence type="ECO:0000313" key="4">
    <source>
        <dbReference type="EMBL" id="RCX14372.1"/>
    </source>
</evidence>
<dbReference type="GO" id="GO:0005524">
    <property type="term" value="F:ATP binding"/>
    <property type="evidence" value="ECO:0007669"/>
    <property type="project" value="UniProtKB-KW"/>
</dbReference>
<dbReference type="Proteomes" id="UP000253034">
    <property type="component" value="Unassembled WGS sequence"/>
</dbReference>
<keyword evidence="2" id="KW-0067">ATP-binding</keyword>
<dbReference type="OrthoDB" id="9813719at2"/>
<protein>
    <submittedName>
        <fullName evidence="4">Fic family protein</fullName>
    </submittedName>
</protein>
<evidence type="ECO:0000313" key="5">
    <source>
        <dbReference type="Proteomes" id="UP000253034"/>
    </source>
</evidence>
<reference evidence="4 5" key="1">
    <citation type="submission" date="2018-07" db="EMBL/GenBank/DDBJ databases">
        <title>Genomic Encyclopedia of Type Strains, Phase IV (KMG-IV): sequencing the most valuable type-strain genomes for metagenomic binning, comparative biology and taxonomic classification.</title>
        <authorList>
            <person name="Goeker M."/>
        </authorList>
    </citation>
    <scope>NUCLEOTIDE SEQUENCE [LARGE SCALE GENOMIC DNA]</scope>
    <source>
        <strain evidence="4 5">DSM 27016</strain>
    </source>
</reference>
<dbReference type="Pfam" id="PF02661">
    <property type="entry name" value="Fic"/>
    <property type="match status" value="1"/>
</dbReference>
<organism evidence="4 5">
    <name type="scientific">Anaerobacterium chartisolvens</name>
    <dbReference type="NCBI Taxonomy" id="1297424"/>
    <lineage>
        <taxon>Bacteria</taxon>
        <taxon>Bacillati</taxon>
        <taxon>Bacillota</taxon>
        <taxon>Clostridia</taxon>
        <taxon>Eubacteriales</taxon>
        <taxon>Oscillospiraceae</taxon>
        <taxon>Anaerobacterium</taxon>
    </lineage>
</organism>
<evidence type="ECO:0000256" key="1">
    <source>
        <dbReference type="PIRSR" id="PIRSR640198-1"/>
    </source>
</evidence>
<dbReference type="EMBL" id="QPJT01000015">
    <property type="protein sequence ID" value="RCX14372.1"/>
    <property type="molecule type" value="Genomic_DNA"/>
</dbReference>
<dbReference type="PANTHER" id="PTHR13504:SF38">
    <property type="entry name" value="FIDO DOMAIN-CONTAINING PROTEIN"/>
    <property type="match status" value="1"/>
</dbReference>
<proteinExistence type="predicted"/>
<feature type="binding site" evidence="2">
    <location>
        <position position="253"/>
    </location>
    <ligand>
        <name>ATP</name>
        <dbReference type="ChEBI" id="CHEBI:30616"/>
    </ligand>
</feature>
<dbReference type="InterPro" id="IPR036597">
    <property type="entry name" value="Fido-like_dom_sf"/>
</dbReference>
<feature type="binding site" evidence="2">
    <location>
        <begin position="201"/>
        <end position="208"/>
    </location>
    <ligand>
        <name>ATP</name>
        <dbReference type="ChEBI" id="CHEBI:30616"/>
    </ligand>
</feature>
<feature type="domain" description="Fido" evidence="3">
    <location>
        <begin position="108"/>
        <end position="266"/>
    </location>
</feature>
<comment type="caution">
    <text evidence="4">The sequence shown here is derived from an EMBL/GenBank/DDBJ whole genome shotgun (WGS) entry which is preliminary data.</text>
</comment>